<keyword evidence="4 5" id="KW-0408">Iron</keyword>
<evidence type="ECO:0000256" key="2">
    <source>
        <dbReference type="ARBA" id="ARBA00022723"/>
    </source>
</evidence>
<organism evidence="7 8">
    <name type="scientific">Digitaria exilis</name>
    <dbReference type="NCBI Taxonomy" id="1010633"/>
    <lineage>
        <taxon>Eukaryota</taxon>
        <taxon>Viridiplantae</taxon>
        <taxon>Streptophyta</taxon>
        <taxon>Embryophyta</taxon>
        <taxon>Tracheophyta</taxon>
        <taxon>Spermatophyta</taxon>
        <taxon>Magnoliopsida</taxon>
        <taxon>Liliopsida</taxon>
        <taxon>Poales</taxon>
        <taxon>Poaceae</taxon>
        <taxon>PACMAD clade</taxon>
        <taxon>Panicoideae</taxon>
        <taxon>Panicodae</taxon>
        <taxon>Paniceae</taxon>
        <taxon>Anthephorinae</taxon>
        <taxon>Digitaria</taxon>
    </lineage>
</organism>
<dbReference type="FunFam" id="2.60.120.330:FF:000079">
    <property type="entry name" value="Protein SRG1"/>
    <property type="match status" value="1"/>
</dbReference>
<evidence type="ECO:0000259" key="6">
    <source>
        <dbReference type="PROSITE" id="PS51471"/>
    </source>
</evidence>
<name>A0A835B7M1_9POAL</name>
<evidence type="ECO:0000256" key="3">
    <source>
        <dbReference type="ARBA" id="ARBA00023002"/>
    </source>
</evidence>
<keyword evidence="3 5" id="KW-0560">Oxidoreductase</keyword>
<evidence type="ECO:0000256" key="5">
    <source>
        <dbReference type="RuleBase" id="RU003682"/>
    </source>
</evidence>
<dbReference type="OrthoDB" id="288590at2759"/>
<dbReference type="InterPro" id="IPR005123">
    <property type="entry name" value="Oxoglu/Fe-dep_dioxygenase_dom"/>
</dbReference>
<keyword evidence="8" id="KW-1185">Reference proteome</keyword>
<reference evidence="7" key="1">
    <citation type="submission" date="2020-07" db="EMBL/GenBank/DDBJ databases">
        <title>Genome sequence and genetic diversity analysis of an under-domesticated orphan crop, white fonio (Digitaria exilis).</title>
        <authorList>
            <person name="Bennetzen J.L."/>
            <person name="Chen S."/>
            <person name="Ma X."/>
            <person name="Wang X."/>
            <person name="Yssel A.E.J."/>
            <person name="Chaluvadi S.R."/>
            <person name="Johnson M."/>
            <person name="Gangashetty P."/>
            <person name="Hamidou F."/>
            <person name="Sanogo M.D."/>
            <person name="Zwaenepoel A."/>
            <person name="Wallace J."/>
            <person name="Van De Peer Y."/>
            <person name="Van Deynze A."/>
        </authorList>
    </citation>
    <scope>NUCLEOTIDE SEQUENCE</scope>
    <source>
        <tissue evidence="7">Leaves</tissue>
    </source>
</reference>
<evidence type="ECO:0000256" key="1">
    <source>
        <dbReference type="ARBA" id="ARBA00008056"/>
    </source>
</evidence>
<dbReference type="EMBL" id="JACEFO010001972">
    <property type="protein sequence ID" value="KAF8690554.1"/>
    <property type="molecule type" value="Genomic_DNA"/>
</dbReference>
<keyword evidence="2 5" id="KW-0479">Metal-binding</keyword>
<dbReference type="AlphaFoldDB" id="A0A835B7M1"/>
<dbReference type="InterPro" id="IPR027443">
    <property type="entry name" value="IPNS-like_sf"/>
</dbReference>
<dbReference type="SUPFAM" id="SSF51197">
    <property type="entry name" value="Clavaminate synthase-like"/>
    <property type="match status" value="1"/>
</dbReference>
<dbReference type="PROSITE" id="PS51471">
    <property type="entry name" value="FE2OG_OXY"/>
    <property type="match status" value="1"/>
</dbReference>
<dbReference type="InterPro" id="IPR050295">
    <property type="entry name" value="Plant_2OG-oxidoreductases"/>
</dbReference>
<dbReference type="Pfam" id="PF03171">
    <property type="entry name" value="2OG-FeII_Oxy"/>
    <property type="match status" value="1"/>
</dbReference>
<gene>
    <name evidence="7" type="ORF">HU200_040917</name>
</gene>
<sequence length="360" mass="40838">MEAPTNTETRWSRVASSLPVRNVQDLATDSEGLTEETLKRYIRLDIQEDEVLAEHSGEVPVINLGKLFNPDFAEEESARLRFACEDWGFFQLVNHGIPEEIIASIRSDIERFFKLPLEVKNAYAQLPGDLQGYGQAFVVSESQTLDWSDMFVIIAHPNEARDMKYWPVKPHTFRKSIEDYSSELMKTAHSIVTVIAKTLNIDLELMGDKYVCQYLRMNYYPPCMTMAEKVLGFSPHSDGSFLTLLLEVNSVEGLQIKRRDAWIPVKPDPNALLVNVGDFLEIMSNGKYKSIEHRVTINTKQERLTLSAFHVPSLDGVVSPVTGDAEERALYTTVGVEEYSKLYMSNKLDGKRALDHAKLL</sequence>
<evidence type="ECO:0000256" key="4">
    <source>
        <dbReference type="ARBA" id="ARBA00023004"/>
    </source>
</evidence>
<dbReference type="InterPro" id="IPR026992">
    <property type="entry name" value="DIOX_N"/>
</dbReference>
<comment type="similarity">
    <text evidence="1 5">Belongs to the iron/ascorbate-dependent oxidoreductase family.</text>
</comment>
<dbReference type="Gene3D" id="2.60.120.330">
    <property type="entry name" value="B-lactam Antibiotic, Isopenicillin N Synthase, Chain"/>
    <property type="match status" value="1"/>
</dbReference>
<feature type="domain" description="Fe2OG dioxygenase" evidence="6">
    <location>
        <begin position="208"/>
        <end position="312"/>
    </location>
</feature>
<protein>
    <recommendedName>
        <fullName evidence="6">Fe2OG dioxygenase domain-containing protein</fullName>
    </recommendedName>
</protein>
<accession>A0A835B7M1</accession>
<dbReference type="Proteomes" id="UP000636709">
    <property type="component" value="Unassembled WGS sequence"/>
</dbReference>
<proteinExistence type="inferred from homology"/>
<dbReference type="InterPro" id="IPR044861">
    <property type="entry name" value="IPNS-like_FE2OG_OXY"/>
</dbReference>
<evidence type="ECO:0000313" key="8">
    <source>
        <dbReference type="Proteomes" id="UP000636709"/>
    </source>
</evidence>
<dbReference type="PANTHER" id="PTHR47991">
    <property type="entry name" value="OXOGLUTARATE/IRON-DEPENDENT DIOXYGENASE"/>
    <property type="match status" value="1"/>
</dbReference>
<dbReference type="GO" id="GO:0016491">
    <property type="term" value="F:oxidoreductase activity"/>
    <property type="evidence" value="ECO:0007669"/>
    <property type="project" value="UniProtKB-KW"/>
</dbReference>
<dbReference type="GO" id="GO:0046872">
    <property type="term" value="F:metal ion binding"/>
    <property type="evidence" value="ECO:0007669"/>
    <property type="project" value="UniProtKB-KW"/>
</dbReference>
<evidence type="ECO:0000313" key="7">
    <source>
        <dbReference type="EMBL" id="KAF8690554.1"/>
    </source>
</evidence>
<comment type="caution">
    <text evidence="7">The sequence shown here is derived from an EMBL/GenBank/DDBJ whole genome shotgun (WGS) entry which is preliminary data.</text>
</comment>
<dbReference type="Pfam" id="PF14226">
    <property type="entry name" value="DIOX_N"/>
    <property type="match status" value="1"/>
</dbReference>